<dbReference type="STRING" id="1817893.AUJ66_00745"/>
<dbReference type="SUPFAM" id="SSF47413">
    <property type="entry name" value="lambda repressor-like DNA-binding domains"/>
    <property type="match status" value="1"/>
</dbReference>
<dbReference type="Pfam" id="PF13413">
    <property type="entry name" value="HTH_25"/>
    <property type="match status" value="1"/>
</dbReference>
<dbReference type="InterPro" id="IPR010982">
    <property type="entry name" value="Lambda_DNA-bd_dom_sf"/>
</dbReference>
<dbReference type="Proteomes" id="UP000182278">
    <property type="component" value="Unassembled WGS sequence"/>
</dbReference>
<dbReference type="GO" id="GO:0003677">
    <property type="term" value="F:DNA binding"/>
    <property type="evidence" value="ECO:0007669"/>
    <property type="project" value="InterPro"/>
</dbReference>
<dbReference type="PANTHER" id="PTHR34475:SF1">
    <property type="entry name" value="CYTOSKELETON PROTEIN RODZ"/>
    <property type="match status" value="1"/>
</dbReference>
<gene>
    <name evidence="1" type="ORF">AUJ66_00745</name>
</gene>
<proteinExistence type="predicted"/>
<evidence type="ECO:0000313" key="2">
    <source>
        <dbReference type="Proteomes" id="UP000182278"/>
    </source>
</evidence>
<name>A0A1J4SH26_9BACT</name>
<evidence type="ECO:0008006" key="3">
    <source>
        <dbReference type="Google" id="ProtNLM"/>
    </source>
</evidence>
<dbReference type="PANTHER" id="PTHR34475">
    <property type="match status" value="1"/>
</dbReference>
<protein>
    <recommendedName>
        <fullName evidence="3">HTH cro/C1-type domain-containing protein</fullName>
    </recommendedName>
</protein>
<organism evidence="1 2">
    <name type="scientific">Candidatus Desantisbacteria bacterium CG1_02_38_46</name>
    <dbReference type="NCBI Taxonomy" id="1817893"/>
    <lineage>
        <taxon>Bacteria</taxon>
        <taxon>Candidatus Desantisiibacteriota</taxon>
    </lineage>
</organism>
<dbReference type="Gene3D" id="1.10.260.40">
    <property type="entry name" value="lambda repressor-like DNA-binding domains"/>
    <property type="match status" value="1"/>
</dbReference>
<evidence type="ECO:0000313" key="1">
    <source>
        <dbReference type="EMBL" id="OIN98600.1"/>
    </source>
</evidence>
<dbReference type="AlphaFoldDB" id="A0A1J4SH26"/>
<reference evidence="1 2" key="1">
    <citation type="journal article" date="2016" name="Environ. Microbiol.">
        <title>Genomic resolution of a cold subsurface aquifer community provides metabolic insights for novel microbes adapted to high CO concentrations.</title>
        <authorList>
            <person name="Probst A.J."/>
            <person name="Castelle C.J."/>
            <person name="Singh A."/>
            <person name="Brown C.T."/>
            <person name="Anantharaman K."/>
            <person name="Sharon I."/>
            <person name="Hug L.A."/>
            <person name="Burstein D."/>
            <person name="Emerson J.B."/>
            <person name="Thomas B.C."/>
            <person name="Banfield J.F."/>
        </authorList>
    </citation>
    <scope>NUCLEOTIDE SEQUENCE [LARGE SCALE GENOMIC DNA]</scope>
    <source>
        <strain evidence="1">CG1_02_38_46</strain>
    </source>
</reference>
<dbReference type="EMBL" id="MNUO01000009">
    <property type="protein sequence ID" value="OIN98600.1"/>
    <property type="molecule type" value="Genomic_DNA"/>
</dbReference>
<comment type="caution">
    <text evidence="1">The sequence shown here is derived from an EMBL/GenBank/DDBJ whole genome shotgun (WGS) entry which is preliminary data.</text>
</comment>
<sequence>MISIINKLKEAREQKGITLATASEDTRISTKFLESLEKDDYKVFPAEVYLKGFLRIYARYLGLAPKEILEEYEKNKGD</sequence>
<accession>A0A1J4SH26</accession>
<dbReference type="InterPro" id="IPR050400">
    <property type="entry name" value="Bact_Cytoskel_RodZ"/>
</dbReference>